<accession>A0A410T5E3</accession>
<organism evidence="1 2">
    <name type="scientific">Acinetobacter phage Henu6</name>
    <dbReference type="NCBI Taxonomy" id="2500136"/>
    <lineage>
        <taxon>Viruses</taxon>
        <taxon>Duplodnaviria</taxon>
        <taxon>Heunggongvirae</taxon>
        <taxon>Uroviricota</taxon>
        <taxon>Caudoviricetes</taxon>
        <taxon>Pantevenvirales</taxon>
        <taxon>Straboviridae</taxon>
        <taxon>Twarogvirinae</taxon>
        <taxon>Zedzedvirus</taxon>
        <taxon>Zedzedvirus zz1</taxon>
    </lineage>
</organism>
<name>A0A410T5E3_9CAUD</name>
<dbReference type="Proteomes" id="UP000289169">
    <property type="component" value="Segment"/>
</dbReference>
<gene>
    <name evidence="1" type="ORF">Henu6_gp147</name>
</gene>
<proteinExistence type="predicted"/>
<dbReference type="EMBL" id="MK240351">
    <property type="protein sequence ID" value="QAU03950.1"/>
    <property type="molecule type" value="Genomic_DNA"/>
</dbReference>
<sequence>MTKSQHDNFIKRLEKHVYDYTYADYSNTYSSGDYSDDMNIAKLKINELIEVAKILFIDLPDEVVGYIGLTYTINPRDYD</sequence>
<evidence type="ECO:0000313" key="1">
    <source>
        <dbReference type="EMBL" id="QAU03950.1"/>
    </source>
</evidence>
<evidence type="ECO:0000313" key="2">
    <source>
        <dbReference type="Proteomes" id="UP000289169"/>
    </source>
</evidence>
<reference evidence="1 2" key="1">
    <citation type="submission" date="2018-11" db="EMBL/GenBank/DDBJ databases">
        <authorList>
            <person name="Teng T."/>
        </authorList>
    </citation>
    <scope>NUCLEOTIDE SEQUENCE [LARGE SCALE GENOMIC DNA]</scope>
</reference>
<protein>
    <submittedName>
        <fullName evidence="1">Uncharacterized protein</fullName>
    </submittedName>
</protein>